<dbReference type="InterPro" id="IPR043136">
    <property type="entry name" value="B30.2/SPRY_sf"/>
</dbReference>
<feature type="compositionally biased region" description="Basic and acidic residues" evidence="5">
    <location>
        <begin position="100"/>
        <end position="125"/>
    </location>
</feature>
<dbReference type="InterPro" id="IPR013320">
    <property type="entry name" value="ConA-like_dom_sf"/>
</dbReference>
<dbReference type="Gene3D" id="3.40.50.300">
    <property type="entry name" value="P-loop containing nucleotide triphosphate hydrolases"/>
    <property type="match status" value="1"/>
</dbReference>
<feature type="compositionally biased region" description="Basic and acidic residues" evidence="5">
    <location>
        <begin position="743"/>
        <end position="752"/>
    </location>
</feature>
<evidence type="ECO:0000313" key="10">
    <source>
        <dbReference type="Proteomes" id="UP000663842"/>
    </source>
</evidence>
<dbReference type="InterPro" id="IPR027417">
    <property type="entry name" value="P-loop_NTPase"/>
</dbReference>
<feature type="domain" description="B30.2/SPRY" evidence="6">
    <location>
        <begin position="231"/>
        <end position="436"/>
    </location>
</feature>
<dbReference type="PANTHER" id="PTHR12381">
    <property type="entry name" value="HETEROGENEOUS NUCLEAR RIBONUCLEOPROTEIN U FAMILY MEMBER"/>
    <property type="match status" value="1"/>
</dbReference>
<protein>
    <submittedName>
        <fullName evidence="9">Uncharacterized protein</fullName>
    </submittedName>
</protein>
<feature type="compositionally biased region" description="Low complexity" evidence="5">
    <location>
        <begin position="883"/>
        <end position="911"/>
    </location>
</feature>
<feature type="compositionally biased region" description="Basic and acidic residues" evidence="5">
    <location>
        <begin position="672"/>
        <end position="722"/>
    </location>
</feature>
<dbReference type="CDD" id="cd12884">
    <property type="entry name" value="SPRY_hnRNP"/>
    <property type="match status" value="1"/>
</dbReference>
<organism evidence="9 10">
    <name type="scientific">Rotaria magnacalcarata</name>
    <dbReference type="NCBI Taxonomy" id="392030"/>
    <lineage>
        <taxon>Eukaryota</taxon>
        <taxon>Metazoa</taxon>
        <taxon>Spiralia</taxon>
        <taxon>Gnathifera</taxon>
        <taxon>Rotifera</taxon>
        <taxon>Eurotatoria</taxon>
        <taxon>Bdelloidea</taxon>
        <taxon>Philodinida</taxon>
        <taxon>Philodinidae</taxon>
        <taxon>Rotaria</taxon>
    </lineage>
</organism>
<dbReference type="Gene3D" id="2.60.120.920">
    <property type="match status" value="1"/>
</dbReference>
<dbReference type="SUPFAM" id="SSF52540">
    <property type="entry name" value="P-loop containing nucleoside triphosphate hydrolases"/>
    <property type="match status" value="1"/>
</dbReference>
<feature type="region of interest" description="Disordered" evidence="5">
    <location>
        <begin position="641"/>
        <end position="911"/>
    </location>
</feature>
<feature type="region of interest" description="Disordered" evidence="5">
    <location>
        <begin position="1017"/>
        <end position="1038"/>
    </location>
</feature>
<feature type="compositionally biased region" description="Basic and acidic residues" evidence="5">
    <location>
        <begin position="200"/>
        <end position="237"/>
    </location>
</feature>
<feature type="compositionally biased region" description="Basic and acidic residues" evidence="5">
    <location>
        <begin position="656"/>
        <end position="665"/>
    </location>
</feature>
<name>A0A818YK23_9BILA</name>
<dbReference type="GO" id="GO:0003723">
    <property type="term" value="F:RNA binding"/>
    <property type="evidence" value="ECO:0007669"/>
    <property type="project" value="TreeGrafter"/>
</dbReference>
<dbReference type="SMART" id="SM00449">
    <property type="entry name" value="SPRY"/>
    <property type="match status" value="1"/>
</dbReference>
<keyword evidence="2" id="KW-0488">Methylation</keyword>
<evidence type="ECO:0000256" key="4">
    <source>
        <dbReference type="ARBA" id="ARBA00023242"/>
    </source>
</evidence>
<evidence type="ECO:0000256" key="3">
    <source>
        <dbReference type="ARBA" id="ARBA00022553"/>
    </source>
</evidence>
<feature type="compositionally biased region" description="Low complexity" evidence="5">
    <location>
        <begin position="790"/>
        <end position="805"/>
    </location>
</feature>
<dbReference type="Proteomes" id="UP000663887">
    <property type="component" value="Unassembled WGS sequence"/>
</dbReference>
<feature type="compositionally biased region" description="Low complexity" evidence="5">
    <location>
        <begin position="766"/>
        <end position="775"/>
    </location>
</feature>
<evidence type="ECO:0000313" key="8">
    <source>
        <dbReference type="EMBL" id="CAF2119073.1"/>
    </source>
</evidence>
<dbReference type="Pfam" id="PF13671">
    <property type="entry name" value="AAA_33"/>
    <property type="match status" value="1"/>
</dbReference>
<dbReference type="EMBL" id="CAJOBF010000128">
    <property type="protein sequence ID" value="CAF3754009.1"/>
    <property type="molecule type" value="Genomic_DNA"/>
</dbReference>
<dbReference type="SUPFAM" id="SSF68906">
    <property type="entry name" value="SAP domain"/>
    <property type="match status" value="1"/>
</dbReference>
<dbReference type="Gene3D" id="1.10.720.30">
    <property type="entry name" value="SAP domain"/>
    <property type="match status" value="1"/>
</dbReference>
<dbReference type="PANTHER" id="PTHR12381:SF56">
    <property type="entry name" value="B30.2_SPRY DOMAIN-CONTAINING PROTEIN-RELATED"/>
    <property type="match status" value="1"/>
</dbReference>
<evidence type="ECO:0000256" key="5">
    <source>
        <dbReference type="SAM" id="MobiDB-lite"/>
    </source>
</evidence>
<dbReference type="PROSITE" id="PS50800">
    <property type="entry name" value="SAP"/>
    <property type="match status" value="1"/>
</dbReference>
<dbReference type="InterPro" id="IPR001870">
    <property type="entry name" value="B30.2/SPRY"/>
</dbReference>
<feature type="compositionally biased region" description="Gly residues" evidence="5">
    <location>
        <begin position="821"/>
        <end position="834"/>
    </location>
</feature>
<dbReference type="SMART" id="SM00513">
    <property type="entry name" value="SAP"/>
    <property type="match status" value="1"/>
</dbReference>
<reference evidence="9" key="1">
    <citation type="submission" date="2021-02" db="EMBL/GenBank/DDBJ databases">
        <authorList>
            <person name="Nowell W R."/>
        </authorList>
    </citation>
    <scope>NUCLEOTIDE SEQUENCE</scope>
</reference>
<evidence type="ECO:0000256" key="2">
    <source>
        <dbReference type="ARBA" id="ARBA00022481"/>
    </source>
</evidence>
<dbReference type="GO" id="GO:0000380">
    <property type="term" value="P:alternative mRNA splicing, via spliceosome"/>
    <property type="evidence" value="ECO:0007669"/>
    <property type="project" value="TreeGrafter"/>
</dbReference>
<comment type="subcellular location">
    <subcellularLocation>
        <location evidence="1">Nucleus</location>
    </subcellularLocation>
</comment>
<dbReference type="InterPro" id="IPR035778">
    <property type="entry name" value="SPRY_hnRNP_U"/>
</dbReference>
<dbReference type="GO" id="GO:0005634">
    <property type="term" value="C:nucleus"/>
    <property type="evidence" value="ECO:0007669"/>
    <property type="project" value="UniProtKB-SubCell"/>
</dbReference>
<comment type="caution">
    <text evidence="9">The sequence shown here is derived from an EMBL/GenBank/DDBJ whole genome shotgun (WGS) entry which is preliminary data.</text>
</comment>
<evidence type="ECO:0000259" key="7">
    <source>
        <dbReference type="PROSITE" id="PS50800"/>
    </source>
</evidence>
<proteinExistence type="predicted"/>
<sequence length="1084" mass="123105">MSENEDFESLKVLELQNELKKRGLDTKGRKAELIDRLRQAVNNGTEANDPTIEDSTHSDEESSEAVMKDDTLSPANDNKNNDDEPEETSVEPNPEAMEEQDAHHESPASRKRRLTDDDIEKVKENDENEENSIDNQNKLEKDDESNATDDLSKLKRKKKSRWGSEQDEESSEKQSTTKQTSDDDDDDENDDTIDNNNSSRHRERDHDRDYHRSSKQRDDDRHYSSRHSEKSTEREIPLPEEETVQFNNDDVVLDFYTSDLNVAINTDCLSASSKSNDALCFLWAGVRASYGFKQGKICYAIRITDTITCPQMPDSEKEKFGIRVGWSNLSSGLQALQLGEFNDSFAYTSSGKKMSKTNDELIEESYGEAFGLSDVLGCYIDFGDNSEDNLIRISFTKNEEDYGQAFEFSKTNLNEFYPHILVKNAKFECNFGQLEQPWFAMKPDYTFPQQVPLENRTRCSEPVLEKSNCQVVLLSGLNGSGKTTWAKKYMEENSKQHFNLLDAEYVLSKMTIDGKSPTVKDRNDGVMLRVNIGLQKLIDIAAQRRRNYIIDHVNTTRDSQSKRQRLFTGYHRIGVVIVPDDDELKRRIEKLEKSENISIPSQWIKEAKAKFHFPQKGSSLEDVIYPELSYDDAKTLYDKARRDYDQHRSSSSSSSRYDRHDDYHSSRNNNRNRYDDREHRSRDRDRDRDRDRYARSRSRDRDRDRRTSRDDTRFSSSHRNDNYRGGGGGGGGSGFSRGGNGRYSDHRQDSRSNQRSGFHEGGGNNYRGRGNNFGNQSNDDRRGGYHQRNDFNSGRGRGGFDNNRNQYNSRGSFHDNQRGGSSSGGGGGGGGGGFRQDFNNPQRRQFNDYDNNHQQSQGGGRGFMQNNNSFNQQHDRQGFGSRPPMQQQQPPPQQQQQQHSFHNPQQQQQQRLQPLIQTLPSNQQQFPSHLTQATNNPNLSLSAQNSLNVNQMSNPANVSQQSALDPWLALCAAALNTQPTAVAAPQQPQQDTNSLTQQWAQWLKTAQMAQTAQQAQPQLTVQQADSHHQQHQQQQQQAQMPDASALYYQAYYAQLAAAQQQAAAAAAAAGSSIGGVAPPSNNDK</sequence>
<dbReference type="Pfam" id="PF02037">
    <property type="entry name" value="SAP"/>
    <property type="match status" value="1"/>
</dbReference>
<feature type="compositionally biased region" description="Acidic residues" evidence="5">
    <location>
        <begin position="182"/>
        <end position="193"/>
    </location>
</feature>
<keyword evidence="4" id="KW-0539">Nucleus</keyword>
<dbReference type="SUPFAM" id="SSF49899">
    <property type="entry name" value="Concanavalin A-like lectins/glucanases"/>
    <property type="match status" value="1"/>
</dbReference>
<dbReference type="EMBL" id="CAJNRG010010085">
    <property type="protein sequence ID" value="CAF2119073.1"/>
    <property type="molecule type" value="Genomic_DNA"/>
</dbReference>
<evidence type="ECO:0000259" key="6">
    <source>
        <dbReference type="PROSITE" id="PS50188"/>
    </source>
</evidence>
<dbReference type="AlphaFoldDB" id="A0A818YK23"/>
<dbReference type="Pfam" id="PF00622">
    <property type="entry name" value="SPRY"/>
    <property type="match status" value="1"/>
</dbReference>
<evidence type="ECO:0000313" key="9">
    <source>
        <dbReference type="EMBL" id="CAF3754009.1"/>
    </source>
</evidence>
<dbReference type="PROSITE" id="PS50188">
    <property type="entry name" value="B302_SPRY"/>
    <property type="match status" value="1"/>
</dbReference>
<accession>A0A818YK23</accession>
<feature type="domain" description="SAP" evidence="7">
    <location>
        <begin position="7"/>
        <end position="41"/>
    </location>
</feature>
<feature type="compositionally biased region" description="Basic and acidic residues" evidence="5">
    <location>
        <begin position="54"/>
        <end position="71"/>
    </location>
</feature>
<dbReference type="InterPro" id="IPR003877">
    <property type="entry name" value="SPRY_dom"/>
</dbReference>
<keyword evidence="3" id="KW-0597">Phosphoprotein</keyword>
<dbReference type="InterPro" id="IPR036361">
    <property type="entry name" value="SAP_dom_sf"/>
</dbReference>
<evidence type="ECO:0000256" key="1">
    <source>
        <dbReference type="ARBA" id="ARBA00004123"/>
    </source>
</evidence>
<feature type="compositionally biased region" description="Basic and acidic residues" evidence="5">
    <location>
        <begin position="778"/>
        <end position="789"/>
    </location>
</feature>
<gene>
    <name evidence="9" type="ORF">UXM345_LOCUS2171</name>
    <name evidence="8" type="ORF">XDN619_LOCUS22305</name>
</gene>
<feature type="region of interest" description="Disordered" evidence="5">
    <location>
        <begin position="38"/>
        <end position="241"/>
    </location>
</feature>
<dbReference type="InterPro" id="IPR003034">
    <property type="entry name" value="SAP_dom"/>
</dbReference>
<dbReference type="Proteomes" id="UP000663842">
    <property type="component" value="Unassembled WGS sequence"/>
</dbReference>
<feature type="compositionally biased region" description="Gly residues" evidence="5">
    <location>
        <begin position="724"/>
        <end position="741"/>
    </location>
</feature>